<comment type="caution">
    <text evidence="2">The sequence shown here is derived from an EMBL/GenBank/DDBJ whole genome shotgun (WGS) entry which is preliminary data.</text>
</comment>
<gene>
    <name evidence="2" type="ORF">SPARVUS_LOCUS7213017</name>
</gene>
<keyword evidence="3" id="KW-1185">Reference proteome</keyword>
<protein>
    <submittedName>
        <fullName evidence="2">Uncharacterized protein</fullName>
    </submittedName>
</protein>
<feature type="region of interest" description="Disordered" evidence="1">
    <location>
        <begin position="1"/>
        <end position="36"/>
    </location>
</feature>
<evidence type="ECO:0000313" key="2">
    <source>
        <dbReference type="EMBL" id="CAI9571245.1"/>
    </source>
</evidence>
<dbReference type="Proteomes" id="UP001162483">
    <property type="component" value="Unassembled WGS sequence"/>
</dbReference>
<feature type="compositionally biased region" description="Polar residues" evidence="1">
    <location>
        <begin position="13"/>
        <end position="27"/>
    </location>
</feature>
<proteinExistence type="predicted"/>
<evidence type="ECO:0000313" key="3">
    <source>
        <dbReference type="Proteomes" id="UP001162483"/>
    </source>
</evidence>
<organism evidence="2 3">
    <name type="scientific">Staurois parvus</name>
    <dbReference type="NCBI Taxonomy" id="386267"/>
    <lineage>
        <taxon>Eukaryota</taxon>
        <taxon>Metazoa</taxon>
        <taxon>Chordata</taxon>
        <taxon>Craniata</taxon>
        <taxon>Vertebrata</taxon>
        <taxon>Euteleostomi</taxon>
        <taxon>Amphibia</taxon>
        <taxon>Batrachia</taxon>
        <taxon>Anura</taxon>
        <taxon>Neobatrachia</taxon>
        <taxon>Ranoidea</taxon>
        <taxon>Ranidae</taxon>
        <taxon>Staurois</taxon>
    </lineage>
</organism>
<accession>A0ABN9DH68</accession>
<evidence type="ECO:0000256" key="1">
    <source>
        <dbReference type="SAM" id="MobiDB-lite"/>
    </source>
</evidence>
<reference evidence="2" key="1">
    <citation type="submission" date="2023-05" db="EMBL/GenBank/DDBJ databases">
        <authorList>
            <person name="Stuckert A."/>
        </authorList>
    </citation>
    <scope>NUCLEOTIDE SEQUENCE</scope>
</reference>
<sequence>MSWYADALRVPLTGTNRQSPTPEQQPHSLIPPPNFTSGKMQSGNCCSQLLPLCYNTTNT</sequence>
<name>A0ABN9DH68_9NEOB</name>
<dbReference type="EMBL" id="CATNWA010014389">
    <property type="protein sequence ID" value="CAI9571245.1"/>
    <property type="molecule type" value="Genomic_DNA"/>
</dbReference>